<evidence type="ECO:0000256" key="3">
    <source>
        <dbReference type="ARBA" id="ARBA00022562"/>
    </source>
</evidence>
<evidence type="ECO:0000256" key="6">
    <source>
        <dbReference type="ARBA" id="ARBA00022723"/>
    </source>
</evidence>
<evidence type="ECO:0000256" key="14">
    <source>
        <dbReference type="ARBA" id="ARBA00023200"/>
    </source>
</evidence>
<keyword evidence="17 18" id="KW-1078">G1/S host cell cycle checkpoint dysregulation by virus</keyword>
<keyword evidence="10 18" id="KW-0805">Transcription regulation</keyword>
<dbReference type="GO" id="GO:0039502">
    <property type="term" value="P:symbiont-mediated suppression of host type I interferon-mediated signaling pathway"/>
    <property type="evidence" value="ECO:0007669"/>
    <property type="project" value="UniProtKB-UniRule"/>
</dbReference>
<evidence type="ECO:0000256" key="7">
    <source>
        <dbReference type="ARBA" id="ARBA00022771"/>
    </source>
</evidence>
<evidence type="ECO:0000256" key="19">
    <source>
        <dbReference type="PIRNR" id="PIRNR003407"/>
    </source>
</evidence>
<reference evidence="20" key="1">
    <citation type="journal article" date="2024" name="Microbiome">
        <title>Substantial viral diversity in bats and rodents from East Africa: insights into evolution, recombination, and cocirculation.</title>
        <authorList>
            <person name="Wang D."/>
            <person name="Yang X."/>
            <person name="Ren Z."/>
            <person name="Hu B."/>
            <person name="Zhao H."/>
            <person name="Yang K."/>
            <person name="Shi P."/>
            <person name="Zhang Z."/>
            <person name="Feng Q."/>
            <person name="Nawenja C.V."/>
            <person name="Obanda V."/>
            <person name="Robert K."/>
            <person name="Nalikka B."/>
            <person name="Waruhiu C.N."/>
            <person name="Ochola G.O."/>
            <person name="Onyuok S.O."/>
            <person name="Ochieng H."/>
            <person name="Li B."/>
            <person name="Zhu Y."/>
            <person name="Si H."/>
            <person name="Yin J."/>
            <person name="Kristiansen K."/>
            <person name="Jin X."/>
            <person name="Xu X."/>
            <person name="Xiao M."/>
            <person name="Agwanda B."/>
            <person name="Ommeh S."/>
            <person name="Li J."/>
            <person name="Shi Z.L."/>
        </authorList>
    </citation>
    <scope>NUCLEOTIDE SEQUENCE</scope>
    <source>
        <strain evidence="20">2A/Uganda/UGR52/2019</strain>
    </source>
</reference>
<keyword evidence="13 18" id="KW-0804">Transcription</keyword>
<dbReference type="GO" id="GO:0052170">
    <property type="term" value="P:symbiont-mediated suppression of host innate immune response"/>
    <property type="evidence" value="ECO:0007669"/>
    <property type="project" value="UniProtKB-KW"/>
</dbReference>
<evidence type="ECO:0000256" key="15">
    <source>
        <dbReference type="ARBA" id="ARBA00023258"/>
    </source>
</evidence>
<dbReference type="GO" id="GO:0019904">
    <property type="term" value="F:protein domain specific binding"/>
    <property type="evidence" value="ECO:0007669"/>
    <property type="project" value="UniProtKB-UniRule"/>
</dbReference>
<comment type="domain">
    <text evidence="18">The E7 terminal domain is an intrinsically disordered domain, whose flexibility and conformational transitions confer target adaptability to the oncoprotein. It allows adaptation to a variety of protein targets and exposes the PEST degradation sequence that regulates its turnover in the cell.</text>
</comment>
<dbReference type="HAMAP" id="MF_04004">
    <property type="entry name" value="PPV_E7"/>
    <property type="match status" value="1"/>
</dbReference>
<comment type="function">
    <text evidence="18">Plays a role in viral genome replication by driving entry of quiescent cells into the cell cycle. Stimulation of progression from G1 to S phase allows the virus to efficiently use the cellular DNA replicating machinery to achieve viral genome replication. E7 protein has both transforming and trans-activating activities. Induces the disassembly of the E2F1 transcription factor from RB1, with subsequent transcriptional activation of E2F1-regulated S-phase genes. Interferes with host histone deacetylation mediated by HDAC1 and HDAC2, leading to transcription activation. Plays also a role in the inhibition of both antiviral and antiproliferative functions of host interferon alpha. Interaction with host TMEM173/STING impairs the ability of TMEM173/STING to sense cytosolic DNA and promote the production of type I interferon (IFN-alpha and IFN-beta).</text>
</comment>
<dbReference type="Gene3D" id="3.30.160.330">
    <property type="match status" value="1"/>
</dbReference>
<comment type="subcellular location">
    <subcellularLocation>
        <location evidence="18">Host cytoplasm</location>
    </subcellularLocation>
    <subcellularLocation>
        <location evidence="18">Host nucleus</location>
    </subcellularLocation>
    <text evidence="18">Predominantly found in the host nucleus.</text>
</comment>
<organism evidence="20">
    <name type="scientific">Rousettus bat papillomavirus</name>
    <dbReference type="NCBI Taxonomy" id="3141903"/>
    <lineage>
        <taxon>Viruses</taxon>
        <taxon>Monodnaviria</taxon>
        <taxon>Shotokuvirae</taxon>
        <taxon>Cossaviricota</taxon>
        <taxon>Papovaviricetes</taxon>
        <taxon>Zurhausenvirales</taxon>
        <taxon>Papillomaviridae</taxon>
    </lineage>
</organism>
<proteinExistence type="inferred from homology"/>
<evidence type="ECO:0000256" key="8">
    <source>
        <dbReference type="ARBA" id="ARBA00022830"/>
    </source>
</evidence>
<evidence type="ECO:0000256" key="18">
    <source>
        <dbReference type="HAMAP-Rule" id="MF_04004"/>
    </source>
</evidence>
<comment type="PTM">
    <text evidence="18">Highly phosphorylated.</text>
</comment>
<keyword evidence="6 18" id="KW-0479">Metal-binding</keyword>
<evidence type="ECO:0000256" key="17">
    <source>
        <dbReference type="ARBA" id="ARBA00023309"/>
    </source>
</evidence>
<dbReference type="Pfam" id="PF00527">
    <property type="entry name" value="E7"/>
    <property type="match status" value="1"/>
</dbReference>
<dbReference type="GO" id="GO:0003700">
    <property type="term" value="F:DNA-binding transcription factor activity"/>
    <property type="evidence" value="ECO:0007669"/>
    <property type="project" value="UniProtKB-UniRule"/>
</dbReference>
<dbReference type="EMBL" id="PP711990">
    <property type="protein sequence ID" value="XBH24113.1"/>
    <property type="molecule type" value="Genomic_DNA"/>
</dbReference>
<evidence type="ECO:0000256" key="1">
    <source>
        <dbReference type="ARBA" id="ARBA00022504"/>
    </source>
</evidence>
<evidence type="ECO:0000256" key="13">
    <source>
        <dbReference type="ARBA" id="ARBA00023163"/>
    </source>
</evidence>
<sequence length="86" mass="9659">MIGKEPQLQQIASTEAVDSVDLRCYESLDSQEAEQILYNIDLPCSVCERSMRLIVSCSATGVRSLAVLLRQREVQFLCASCTRPYE</sequence>
<dbReference type="GO" id="GO:0042025">
    <property type="term" value="C:host cell nucleus"/>
    <property type="evidence" value="ECO:0007669"/>
    <property type="project" value="UniProtKB-SubCell"/>
</dbReference>
<keyword evidence="14 18" id="KW-1035">Host cytoplasm</keyword>
<evidence type="ECO:0000256" key="16">
    <source>
        <dbReference type="ARBA" id="ARBA00023280"/>
    </source>
</evidence>
<evidence type="ECO:0000256" key="5">
    <source>
        <dbReference type="ARBA" id="ARBA00022632"/>
    </source>
</evidence>
<keyword evidence="8 18" id="KW-1114">Inhibition of host interferon signaling pathway by virus</keyword>
<dbReference type="GO" id="GO:0039645">
    <property type="term" value="P:symbiont-mediated perturbation of host cell cycle G1/S transition checkpoint"/>
    <property type="evidence" value="ECO:0007669"/>
    <property type="project" value="UniProtKB-UniRule"/>
</dbReference>
<accession>A0AAU7E357</accession>
<protein>
    <recommendedName>
        <fullName evidence="18 19">Protein E7</fullName>
    </recommendedName>
</protein>
<comment type="function">
    <text evidence="19">E7 protein has both transforming and trans-activating activities.</text>
</comment>
<comment type="caution">
    <text evidence="18">Lacks conserved residue(s) required for the propagation of feature annotation.</text>
</comment>
<keyword evidence="5 18" id="KW-1090">Inhibition of host innate immune response by virus</keyword>
<evidence type="ECO:0000256" key="11">
    <source>
        <dbReference type="ARBA" id="ARBA00023125"/>
    </source>
</evidence>
<keyword evidence="7 18" id="KW-0863">Zinc-finger</keyword>
<comment type="similarity">
    <text evidence="18 19">Belongs to the papillomaviridae E7 protein family.</text>
</comment>
<dbReference type="InterPro" id="IPR000148">
    <property type="entry name" value="Papilloma_E7"/>
</dbReference>
<keyword evidence="9 18" id="KW-0862">Zinc</keyword>
<dbReference type="GO" id="GO:0030430">
    <property type="term" value="C:host cell cytoplasm"/>
    <property type="evidence" value="ECO:0007669"/>
    <property type="project" value="UniProtKB-SubCell"/>
</dbReference>
<dbReference type="GO" id="GO:0008270">
    <property type="term" value="F:zinc ion binding"/>
    <property type="evidence" value="ECO:0007669"/>
    <property type="project" value="UniProtKB-KW"/>
</dbReference>
<dbReference type="GO" id="GO:0006351">
    <property type="term" value="P:DNA-templated transcription"/>
    <property type="evidence" value="ECO:0007669"/>
    <property type="project" value="UniProtKB-UniRule"/>
</dbReference>
<gene>
    <name evidence="18" type="primary">E7</name>
</gene>
<keyword evidence="11 18" id="KW-0238">DNA-binding</keyword>
<reference evidence="20" key="2">
    <citation type="submission" date="2024-02" db="EMBL/GenBank/DDBJ databases">
        <authorList>
            <person name="Hu B."/>
        </authorList>
    </citation>
    <scope>NUCLEOTIDE SEQUENCE</scope>
    <source>
        <strain evidence="20">2A/Uganda/UGR52/2019</strain>
    </source>
</reference>
<keyword evidence="12 18" id="KW-0010">Activator</keyword>
<comment type="subunit">
    <text evidence="18">Homodimer. Homooligomer. Interacts with host RB1; this interaction induces dissociation of RB1-E2F1 complex thereby disrupting RB1 activity. Interacts with host EP300; this interaction represses EP300 transcriptional activity. Interacts with protein E2; this interaction inhibits E7 oncogenic activity. Interacts with host TMEM173/STING; this interaction impairs the ability of TMEM173/STING to sense cytosolic DNA and promote the production of type I interferon (IFN-alpha and IFN-beta).</text>
</comment>
<evidence type="ECO:0000256" key="12">
    <source>
        <dbReference type="ARBA" id="ARBA00023159"/>
    </source>
</evidence>
<dbReference type="PIRSF" id="PIRSF003407">
    <property type="entry name" value="Papvi_E7"/>
    <property type="match status" value="1"/>
</dbReference>
<evidence type="ECO:0000313" key="20">
    <source>
        <dbReference type="EMBL" id="XBH24113.1"/>
    </source>
</evidence>
<dbReference type="SUPFAM" id="SSF161234">
    <property type="entry name" value="E7 C-terminal domain-like"/>
    <property type="match status" value="1"/>
</dbReference>
<name>A0AAU7E357_9PAPI</name>
<feature type="short sequence motif" description="LXCXE motif; interaction with host RB1 and TMEM173/STING" evidence="18">
    <location>
        <begin position="22"/>
        <end position="26"/>
    </location>
</feature>
<keyword evidence="3 18" id="KW-1048">Host nucleus</keyword>
<keyword evidence="2 18" id="KW-0244">Early protein</keyword>
<keyword evidence="16 18" id="KW-0899">Viral immunoevasion</keyword>
<evidence type="ECO:0000256" key="9">
    <source>
        <dbReference type="ARBA" id="ARBA00022833"/>
    </source>
</evidence>
<dbReference type="GO" id="GO:0003677">
    <property type="term" value="F:DNA binding"/>
    <property type="evidence" value="ECO:0007669"/>
    <property type="project" value="UniProtKB-UniRule"/>
</dbReference>
<keyword evidence="4 18" id="KW-0945">Host-virus interaction</keyword>
<keyword evidence="15" id="KW-0922">Interferon antiviral system evasion</keyword>
<evidence type="ECO:0000256" key="2">
    <source>
        <dbReference type="ARBA" id="ARBA00022518"/>
    </source>
</evidence>
<evidence type="ECO:0000256" key="4">
    <source>
        <dbReference type="ARBA" id="ARBA00022581"/>
    </source>
</evidence>
<evidence type="ECO:0000256" key="10">
    <source>
        <dbReference type="ARBA" id="ARBA00023015"/>
    </source>
</evidence>
<feature type="short sequence motif" description="Nuclear export signal" evidence="18">
    <location>
        <begin position="62"/>
        <end position="70"/>
    </location>
</feature>
<keyword evidence="1 18" id="KW-1121">Modulation of host cell cycle by virus</keyword>